<gene>
    <name evidence="2" type="ORF">Q9L58_006783</name>
</gene>
<dbReference type="Proteomes" id="UP001447188">
    <property type="component" value="Unassembled WGS sequence"/>
</dbReference>
<feature type="non-terminal residue" evidence="2">
    <location>
        <position position="80"/>
    </location>
</feature>
<evidence type="ECO:0000313" key="2">
    <source>
        <dbReference type="EMBL" id="KAL0634246.1"/>
    </source>
</evidence>
<evidence type="ECO:0000313" key="3">
    <source>
        <dbReference type="Proteomes" id="UP001447188"/>
    </source>
</evidence>
<feature type="compositionally biased region" description="Basic residues" evidence="1">
    <location>
        <begin position="1"/>
        <end position="10"/>
    </location>
</feature>
<proteinExistence type="predicted"/>
<sequence length="80" mass="8904">MVGPTRTRRRHEADQDQAPSVNFDLPPMTFNKLVRRSRAAILHYLCINPCCVAALGRVRHFGLQARLDVCGCAGSLSVRL</sequence>
<dbReference type="EMBL" id="JBBBZM010000099">
    <property type="protein sequence ID" value="KAL0634246.1"/>
    <property type="molecule type" value="Genomic_DNA"/>
</dbReference>
<name>A0ABR3GEH1_9PEZI</name>
<evidence type="ECO:0000256" key="1">
    <source>
        <dbReference type="SAM" id="MobiDB-lite"/>
    </source>
</evidence>
<reference evidence="2 3" key="1">
    <citation type="submission" date="2024-02" db="EMBL/GenBank/DDBJ databases">
        <title>Discinaceae phylogenomics.</title>
        <authorList>
            <person name="Dirks A.C."/>
            <person name="James T.Y."/>
        </authorList>
    </citation>
    <scope>NUCLEOTIDE SEQUENCE [LARGE SCALE GENOMIC DNA]</scope>
    <source>
        <strain evidence="2 3">ACD0624</strain>
    </source>
</reference>
<accession>A0ABR3GEH1</accession>
<comment type="caution">
    <text evidence="2">The sequence shown here is derived from an EMBL/GenBank/DDBJ whole genome shotgun (WGS) entry which is preliminary data.</text>
</comment>
<organism evidence="2 3">
    <name type="scientific">Discina gigas</name>
    <dbReference type="NCBI Taxonomy" id="1032678"/>
    <lineage>
        <taxon>Eukaryota</taxon>
        <taxon>Fungi</taxon>
        <taxon>Dikarya</taxon>
        <taxon>Ascomycota</taxon>
        <taxon>Pezizomycotina</taxon>
        <taxon>Pezizomycetes</taxon>
        <taxon>Pezizales</taxon>
        <taxon>Discinaceae</taxon>
        <taxon>Discina</taxon>
    </lineage>
</organism>
<protein>
    <submittedName>
        <fullName evidence="2">Uncharacterized protein</fullName>
    </submittedName>
</protein>
<feature type="region of interest" description="Disordered" evidence="1">
    <location>
        <begin position="1"/>
        <end position="20"/>
    </location>
</feature>
<keyword evidence="3" id="KW-1185">Reference proteome</keyword>